<evidence type="ECO:0000256" key="6">
    <source>
        <dbReference type="ARBA" id="ARBA00029467"/>
    </source>
</evidence>
<dbReference type="PANTHER" id="PTHR31769">
    <property type="entry name" value="OS07G0462200 PROTEIN-RELATED"/>
    <property type="match status" value="1"/>
</dbReference>
<protein>
    <submittedName>
        <fullName evidence="8">Uncharacterized protein</fullName>
    </submittedName>
</protein>
<evidence type="ECO:0000256" key="3">
    <source>
        <dbReference type="ARBA" id="ARBA00022729"/>
    </source>
</evidence>
<feature type="transmembrane region" description="Helical" evidence="7">
    <location>
        <begin position="230"/>
        <end position="252"/>
    </location>
</feature>
<name>A0A9N7R4P1_STRHE</name>
<evidence type="ECO:0000256" key="4">
    <source>
        <dbReference type="ARBA" id="ARBA00022989"/>
    </source>
</evidence>
<evidence type="ECO:0000256" key="7">
    <source>
        <dbReference type="SAM" id="Phobius"/>
    </source>
</evidence>
<dbReference type="EMBL" id="CACSLK010012233">
    <property type="protein sequence ID" value="CAA0814941.1"/>
    <property type="molecule type" value="Genomic_DNA"/>
</dbReference>
<dbReference type="Proteomes" id="UP001153555">
    <property type="component" value="Unassembled WGS sequence"/>
</dbReference>
<feature type="transmembrane region" description="Helical" evidence="7">
    <location>
        <begin position="185"/>
        <end position="205"/>
    </location>
</feature>
<dbReference type="OrthoDB" id="1931917at2759"/>
<comment type="similarity">
    <text evidence="6">Belongs to the DESIGUAL family.</text>
</comment>
<keyword evidence="9" id="KW-1185">Reference proteome</keyword>
<keyword evidence="3" id="KW-0732">Signal</keyword>
<feature type="transmembrane region" description="Helical" evidence="7">
    <location>
        <begin position="142"/>
        <end position="164"/>
    </location>
</feature>
<reference evidence="8" key="1">
    <citation type="submission" date="2019-12" db="EMBL/GenBank/DDBJ databases">
        <authorList>
            <person name="Scholes J."/>
        </authorList>
    </citation>
    <scope>NUCLEOTIDE SEQUENCE</scope>
</reference>
<keyword evidence="2 7" id="KW-0812">Transmembrane</keyword>
<keyword evidence="5 7" id="KW-0472">Membrane</keyword>
<sequence>MVVSPDPEEIQFNKLKVGGPSSSTIDMVGESPTPHESPMVIVSDDEDADLKHTTGHKVALTVEIEKGEGVERETRKSVVESYLFIIKIMALTPVQYAMVVATLGTASFIIGILAEVKKPAAGEAITGKGVIICKYPYDPSVFLGYISTALLVAASVAGYLSLFYPYKGKSVPRNAIFSSRWCTSYISIALGSTVFAAIFLIWPTIQGHIHHTKNVHTDLEFDCATAKTGLLGGGAFASLNSSLLWLVALMLVNNAREDYFQDAESSELI</sequence>
<evidence type="ECO:0000256" key="5">
    <source>
        <dbReference type="ARBA" id="ARBA00023136"/>
    </source>
</evidence>
<evidence type="ECO:0000313" key="8">
    <source>
        <dbReference type="EMBL" id="CAA0814941.1"/>
    </source>
</evidence>
<evidence type="ECO:0000256" key="1">
    <source>
        <dbReference type="ARBA" id="ARBA00004127"/>
    </source>
</evidence>
<gene>
    <name evidence="8" type="ORF">SHERM_15096</name>
</gene>
<comment type="subcellular location">
    <subcellularLocation>
        <location evidence="1">Endomembrane system</location>
        <topology evidence="1">Multi-pass membrane protein</topology>
    </subcellularLocation>
</comment>
<accession>A0A9N7R4P1</accession>
<dbReference type="InterPro" id="IPR009606">
    <property type="entry name" value="DEAL/Modifying_wall_lignin1/2"/>
</dbReference>
<comment type="caution">
    <text evidence="8">The sequence shown here is derived from an EMBL/GenBank/DDBJ whole genome shotgun (WGS) entry which is preliminary data.</text>
</comment>
<evidence type="ECO:0000313" key="9">
    <source>
        <dbReference type="Proteomes" id="UP001153555"/>
    </source>
</evidence>
<keyword evidence="4 7" id="KW-1133">Transmembrane helix</keyword>
<organism evidence="8 9">
    <name type="scientific">Striga hermonthica</name>
    <name type="common">Purple witchweed</name>
    <name type="synonym">Buchnera hermonthica</name>
    <dbReference type="NCBI Taxonomy" id="68872"/>
    <lineage>
        <taxon>Eukaryota</taxon>
        <taxon>Viridiplantae</taxon>
        <taxon>Streptophyta</taxon>
        <taxon>Embryophyta</taxon>
        <taxon>Tracheophyta</taxon>
        <taxon>Spermatophyta</taxon>
        <taxon>Magnoliopsida</taxon>
        <taxon>eudicotyledons</taxon>
        <taxon>Gunneridae</taxon>
        <taxon>Pentapetalae</taxon>
        <taxon>asterids</taxon>
        <taxon>lamiids</taxon>
        <taxon>Lamiales</taxon>
        <taxon>Orobanchaceae</taxon>
        <taxon>Buchnereae</taxon>
        <taxon>Striga</taxon>
    </lineage>
</organism>
<dbReference type="GO" id="GO:0012505">
    <property type="term" value="C:endomembrane system"/>
    <property type="evidence" value="ECO:0007669"/>
    <property type="project" value="UniProtKB-SubCell"/>
</dbReference>
<dbReference type="AlphaFoldDB" id="A0A9N7R4P1"/>
<dbReference type="Pfam" id="PF06749">
    <property type="entry name" value="DUF1218"/>
    <property type="match status" value="1"/>
</dbReference>
<proteinExistence type="inferred from homology"/>
<dbReference type="InterPro" id="IPR052222">
    <property type="entry name" value="DESIGUAL"/>
</dbReference>
<feature type="transmembrane region" description="Helical" evidence="7">
    <location>
        <begin position="96"/>
        <end position="114"/>
    </location>
</feature>
<evidence type="ECO:0000256" key="2">
    <source>
        <dbReference type="ARBA" id="ARBA00022692"/>
    </source>
</evidence>